<feature type="domain" description="Reverse transcriptase" evidence="1">
    <location>
        <begin position="1"/>
        <end position="331"/>
    </location>
</feature>
<dbReference type="EMBL" id="CCEH01000004">
    <property type="protein sequence ID" value="CDR27493.1"/>
    <property type="molecule type" value="Genomic_DNA"/>
</dbReference>
<proteinExistence type="predicted"/>
<dbReference type="AlphaFoldDB" id="A0A077UKB9"/>
<dbReference type="CDD" id="cd01646">
    <property type="entry name" value="RT_Bac_retron_I"/>
    <property type="match status" value="1"/>
</dbReference>
<evidence type="ECO:0000313" key="3">
    <source>
        <dbReference type="Proteomes" id="UP000044616"/>
    </source>
</evidence>
<dbReference type="RefSeq" id="WP_047529584.1">
    <property type="nucleotide sequence ID" value="NZ_CCEH01000004.1"/>
</dbReference>
<keyword evidence="2" id="KW-0548">Nucleotidyltransferase</keyword>
<sequence length="610" mass="73220">MVNLKIRNLYNTILDSSFLIRYGYYDVRMKKIESKNINNEELEDYYGKPDTFYLKIFGLQDLYFLMKSEDLRGFFNFSDFKKNVDTEPIYFNTPKNNYVRREYKMPNVYSYLHLCFFIEDNKEEFINIFENNVQSTSKYFNELNFNFKFTKKIEQRLLFGGNSILSLDLSNFYHTLYTHSIPWVIHGKQNSKDNRYKGFANNLDSLIQKCQYGETHGIPVGNIISRIIAELYMCYIDKKLIEKGYKYARYVDDIKYPFVSNTDKEGFLMEFNSICREYNLILNDKKTDVQTFPYRNNMQKVEIFSYLDSLNKSSEIADWKSKINDFIDFCLSEEVSGNKGAVKCIYSVVINKLRDSKMSSNKINNILVSREKLTKYNLYEKFLDISLKDSRLTNKFINFTEQLIDLKISKEKLKKIARQYFKENKEIWKGNLDYYILNGWNQEVYQILLYSVLFDEEKILNKKSLQLILKNDLDDYSKCLSVILWIKKKFSFKVLLNTLEDKLKEVHSSYNDDASVRMQEKYWLLRYFIFYINKNDIIDEAFFKKHYNENNIKKDRNNIIKSELNMHFVLKSDSRKKQYVNKVNEFFGFLLNNNVALIQTNYNHKLFEYL</sequence>
<dbReference type="Proteomes" id="UP000044616">
    <property type="component" value="Unassembled WGS sequence"/>
</dbReference>
<protein>
    <submittedName>
        <fullName evidence="2">Reverse transcriptase family protein</fullName>
    </submittedName>
</protein>
<evidence type="ECO:0000259" key="1">
    <source>
        <dbReference type="PROSITE" id="PS50878"/>
    </source>
</evidence>
<dbReference type="PROSITE" id="PS50878">
    <property type="entry name" value="RT_POL"/>
    <property type="match status" value="1"/>
</dbReference>
<accession>A0A077UKB9</accession>
<reference evidence="2 3" key="1">
    <citation type="submission" date="2014-05" db="EMBL/GenBank/DDBJ databases">
        <authorList>
            <person name="Aslett A.Martin."/>
            <person name="De Silva Nishadi"/>
        </authorList>
    </citation>
    <scope>NUCLEOTIDE SEQUENCE [LARGE SCALE GENOMIC DNA]</scope>
</reference>
<keyword evidence="2" id="KW-0695">RNA-directed DNA polymerase</keyword>
<organism evidence="2 3">
    <name type="scientific">Staphylococcus schweitzeri</name>
    <dbReference type="NCBI Taxonomy" id="1654388"/>
    <lineage>
        <taxon>Bacteria</taxon>
        <taxon>Bacillati</taxon>
        <taxon>Bacillota</taxon>
        <taxon>Bacilli</taxon>
        <taxon>Bacillales</taxon>
        <taxon>Staphylococcaceae</taxon>
        <taxon>Staphylococcus</taxon>
    </lineage>
</organism>
<dbReference type="GO" id="GO:0003964">
    <property type="term" value="F:RNA-directed DNA polymerase activity"/>
    <property type="evidence" value="ECO:0007669"/>
    <property type="project" value="UniProtKB-KW"/>
</dbReference>
<dbReference type="InterPro" id="IPR000477">
    <property type="entry name" value="RT_dom"/>
</dbReference>
<dbReference type="Pfam" id="PF00078">
    <property type="entry name" value="RVT_1"/>
    <property type="match status" value="1"/>
</dbReference>
<gene>
    <name evidence="2" type="ORF">ERS140147_00597</name>
</gene>
<name>A0A077UKB9_9STAP</name>
<evidence type="ECO:0000313" key="2">
    <source>
        <dbReference type="EMBL" id="CDR27493.1"/>
    </source>
</evidence>
<keyword evidence="2" id="KW-0808">Transferase</keyword>